<gene>
    <name evidence="14" type="ORF">H4R20_001689</name>
</gene>
<comment type="caution">
    <text evidence="14">The sequence shown here is derived from an EMBL/GenBank/DDBJ whole genome shotgun (WGS) entry which is preliminary data.</text>
</comment>
<name>A0A9W8LVR2_9FUNG</name>
<dbReference type="Proteomes" id="UP001140094">
    <property type="component" value="Unassembled WGS sequence"/>
</dbReference>
<reference evidence="14" key="1">
    <citation type="submission" date="2022-07" db="EMBL/GenBank/DDBJ databases">
        <title>Phylogenomic reconstructions and comparative analyses of Kickxellomycotina fungi.</title>
        <authorList>
            <person name="Reynolds N.K."/>
            <person name="Stajich J.E."/>
            <person name="Barry K."/>
            <person name="Grigoriev I.V."/>
            <person name="Crous P."/>
            <person name="Smith M.E."/>
        </authorList>
    </citation>
    <scope>NUCLEOTIDE SEQUENCE</scope>
    <source>
        <strain evidence="14">NRRL 1565</strain>
    </source>
</reference>
<evidence type="ECO:0000256" key="1">
    <source>
        <dbReference type="ARBA" id="ARBA00001946"/>
    </source>
</evidence>
<dbReference type="EC" id="2.5.1.87" evidence="5"/>
<dbReference type="AlphaFoldDB" id="A0A9W8LVR2"/>
<evidence type="ECO:0000256" key="3">
    <source>
        <dbReference type="ARBA" id="ARBA00004922"/>
    </source>
</evidence>
<keyword evidence="13" id="KW-0732">Signal</keyword>
<comment type="cofactor">
    <cofactor evidence="1">
        <name>Mg(2+)</name>
        <dbReference type="ChEBI" id="CHEBI:18420"/>
    </cofactor>
</comment>
<dbReference type="EMBL" id="JANBUO010000189">
    <property type="protein sequence ID" value="KAJ2806435.1"/>
    <property type="molecule type" value="Genomic_DNA"/>
</dbReference>
<evidence type="ECO:0000256" key="4">
    <source>
        <dbReference type="ARBA" id="ARBA00005432"/>
    </source>
</evidence>
<keyword evidence="9" id="KW-0460">Magnesium</keyword>
<evidence type="ECO:0000256" key="5">
    <source>
        <dbReference type="ARBA" id="ARBA00012596"/>
    </source>
</evidence>
<dbReference type="InterPro" id="IPR038887">
    <property type="entry name" value="Nus1/NgBR"/>
</dbReference>
<evidence type="ECO:0000256" key="7">
    <source>
        <dbReference type="ARBA" id="ARBA00022692"/>
    </source>
</evidence>
<keyword evidence="6" id="KW-0808">Transferase</keyword>
<comment type="similarity">
    <text evidence="4">Belongs to the UPP synthase family.</text>
</comment>
<evidence type="ECO:0000256" key="6">
    <source>
        <dbReference type="ARBA" id="ARBA00022679"/>
    </source>
</evidence>
<evidence type="ECO:0000313" key="15">
    <source>
        <dbReference type="Proteomes" id="UP001140094"/>
    </source>
</evidence>
<keyword evidence="7" id="KW-0812">Transmembrane</keyword>
<evidence type="ECO:0000256" key="13">
    <source>
        <dbReference type="SAM" id="SignalP"/>
    </source>
</evidence>
<dbReference type="SUPFAM" id="SSF64005">
    <property type="entry name" value="Undecaprenyl diphosphate synthase"/>
    <property type="match status" value="1"/>
</dbReference>
<feature type="signal peptide" evidence="13">
    <location>
        <begin position="1"/>
        <end position="23"/>
    </location>
</feature>
<evidence type="ECO:0000313" key="14">
    <source>
        <dbReference type="EMBL" id="KAJ2806435.1"/>
    </source>
</evidence>
<keyword evidence="10" id="KW-1133">Transmembrane helix</keyword>
<keyword evidence="11" id="KW-0472">Membrane</keyword>
<comment type="subcellular location">
    <subcellularLocation>
        <location evidence="2">Endoplasmic reticulum membrane</location>
    </subcellularLocation>
</comment>
<evidence type="ECO:0000256" key="11">
    <source>
        <dbReference type="ARBA" id="ARBA00023136"/>
    </source>
</evidence>
<protein>
    <recommendedName>
        <fullName evidence="5">ditrans,polycis-polyprenyl diphosphate synthase [(2E,6E)-farnesyldiphosphate specific]</fullName>
        <ecNumber evidence="5">2.5.1.87</ecNumber>
    </recommendedName>
</protein>
<accession>A0A9W8LVR2</accession>
<comment type="catalytic activity">
    <reaction evidence="12">
        <text>n isopentenyl diphosphate + (2E,6E)-farnesyl diphosphate = a di-trans,poly-cis-polyprenyl diphosphate + n diphosphate</text>
        <dbReference type="Rhea" id="RHEA:53008"/>
        <dbReference type="Rhea" id="RHEA-COMP:19494"/>
        <dbReference type="ChEBI" id="CHEBI:33019"/>
        <dbReference type="ChEBI" id="CHEBI:128769"/>
        <dbReference type="ChEBI" id="CHEBI:136960"/>
        <dbReference type="ChEBI" id="CHEBI:175763"/>
        <dbReference type="EC" id="2.5.1.87"/>
    </reaction>
</comment>
<dbReference type="PANTHER" id="PTHR21528">
    <property type="entry name" value="DEHYDRODOLICHYL DIPHOSPHATE SYNTHASE COMPLEX SUBUNIT NUS1"/>
    <property type="match status" value="1"/>
</dbReference>
<dbReference type="GO" id="GO:0045547">
    <property type="term" value="F:ditrans,polycis-polyprenyl diphosphate synthase [(2E,6E)-farnesyl diphosphate specific] activity"/>
    <property type="evidence" value="ECO:0007669"/>
    <property type="project" value="UniProtKB-EC"/>
</dbReference>
<sequence length="324" mass="35785">MDAGMQTLVWVVPVLLLAAVARAGSASSSDGKNKRNMKQQLFDGACTLALRSAHLVFAIHRSFQKWVQCSLSQAGLDVQELLEANDTDAIMERRQRLGDYLASLPQRPEHLAVILPEASVRESQGAQRLLTSCIDDVEALCAWTLLARVPRLSIYTRDGSTDAVFDGIASRLRNSKMAARAFNGRTPEICLESKDRTEHLRADADAPVPLGYRPDIHISLWTREHGYPSLVKLSQELARKVQCNELSSSDITENLVAGCLRDPAGHRHPELLLLCDELAHIPEFPPWQLQDVELVQADSSSRSIGDAVCTALAGYAKIEKRWGK</sequence>
<evidence type="ECO:0000256" key="10">
    <source>
        <dbReference type="ARBA" id="ARBA00022989"/>
    </source>
</evidence>
<organism evidence="14 15">
    <name type="scientific">Coemansia guatemalensis</name>
    <dbReference type="NCBI Taxonomy" id="2761395"/>
    <lineage>
        <taxon>Eukaryota</taxon>
        <taxon>Fungi</taxon>
        <taxon>Fungi incertae sedis</taxon>
        <taxon>Zoopagomycota</taxon>
        <taxon>Kickxellomycotina</taxon>
        <taxon>Kickxellomycetes</taxon>
        <taxon>Kickxellales</taxon>
        <taxon>Kickxellaceae</taxon>
        <taxon>Coemansia</taxon>
    </lineage>
</organism>
<evidence type="ECO:0000256" key="2">
    <source>
        <dbReference type="ARBA" id="ARBA00004586"/>
    </source>
</evidence>
<keyword evidence="8" id="KW-0256">Endoplasmic reticulum</keyword>
<keyword evidence="15" id="KW-1185">Reference proteome</keyword>
<dbReference type="OrthoDB" id="19639at2759"/>
<dbReference type="GO" id="GO:0005789">
    <property type="term" value="C:endoplasmic reticulum membrane"/>
    <property type="evidence" value="ECO:0007669"/>
    <property type="project" value="UniProtKB-SubCell"/>
</dbReference>
<evidence type="ECO:0000256" key="8">
    <source>
        <dbReference type="ARBA" id="ARBA00022824"/>
    </source>
</evidence>
<comment type="pathway">
    <text evidence="3">Protein modification; protein glycosylation.</text>
</comment>
<feature type="chain" id="PRO_5040836328" description="ditrans,polycis-polyprenyl diphosphate synthase [(2E,6E)-farnesyldiphosphate specific]" evidence="13">
    <location>
        <begin position="24"/>
        <end position="324"/>
    </location>
</feature>
<dbReference type="GO" id="GO:1904423">
    <property type="term" value="C:dehydrodolichyl diphosphate synthase complex"/>
    <property type="evidence" value="ECO:0007669"/>
    <property type="project" value="InterPro"/>
</dbReference>
<dbReference type="InterPro" id="IPR036424">
    <property type="entry name" value="UPP_synth-like_sf"/>
</dbReference>
<proteinExistence type="inferred from homology"/>
<evidence type="ECO:0000256" key="12">
    <source>
        <dbReference type="ARBA" id="ARBA00047353"/>
    </source>
</evidence>
<dbReference type="Gene3D" id="3.40.1180.10">
    <property type="entry name" value="Decaprenyl diphosphate synthase-like"/>
    <property type="match status" value="1"/>
</dbReference>
<dbReference type="PANTHER" id="PTHR21528:SF0">
    <property type="entry name" value="DEHYDRODOLICHYL DIPHOSPHATE SYNTHASE COMPLEX SUBUNIT NUS1"/>
    <property type="match status" value="1"/>
</dbReference>
<evidence type="ECO:0000256" key="9">
    <source>
        <dbReference type="ARBA" id="ARBA00022842"/>
    </source>
</evidence>